<gene>
    <name evidence="1" type="ORF">LEMA_P099560.1</name>
</gene>
<dbReference type="InParanoid" id="E4ZZW5"/>
<accession>E4ZZW5</accession>
<evidence type="ECO:0000313" key="1">
    <source>
        <dbReference type="EMBL" id="CBX96825.1"/>
    </source>
</evidence>
<protein>
    <submittedName>
        <fullName evidence="1">Predicted protein</fullName>
    </submittedName>
</protein>
<organism evidence="2">
    <name type="scientific">Leptosphaeria maculans (strain JN3 / isolate v23.1.3 / race Av1-4-5-6-7-8)</name>
    <name type="common">Blackleg fungus</name>
    <name type="synonym">Phoma lingam</name>
    <dbReference type="NCBI Taxonomy" id="985895"/>
    <lineage>
        <taxon>Eukaryota</taxon>
        <taxon>Fungi</taxon>
        <taxon>Dikarya</taxon>
        <taxon>Ascomycota</taxon>
        <taxon>Pezizomycotina</taxon>
        <taxon>Dothideomycetes</taxon>
        <taxon>Pleosporomycetidae</taxon>
        <taxon>Pleosporales</taxon>
        <taxon>Pleosporineae</taxon>
        <taxon>Leptosphaeriaceae</taxon>
        <taxon>Plenodomus</taxon>
        <taxon>Plenodomus lingam/Leptosphaeria maculans species complex</taxon>
    </lineage>
</organism>
<dbReference type="Proteomes" id="UP000002668">
    <property type="component" value="Genome"/>
</dbReference>
<proteinExistence type="predicted"/>
<dbReference type="AlphaFoldDB" id="E4ZZW5"/>
<reference evidence="2" key="1">
    <citation type="journal article" date="2011" name="Nat. Commun.">
        <title>Effector diversification within compartments of the Leptosphaeria maculans genome affected by Repeat-Induced Point mutations.</title>
        <authorList>
            <person name="Rouxel T."/>
            <person name="Grandaubert J."/>
            <person name="Hane J.K."/>
            <person name="Hoede C."/>
            <person name="van de Wouw A.P."/>
            <person name="Couloux A."/>
            <person name="Dominguez V."/>
            <person name="Anthouard V."/>
            <person name="Bally P."/>
            <person name="Bourras S."/>
            <person name="Cozijnsen A.J."/>
            <person name="Ciuffetti L.M."/>
            <person name="Degrave A."/>
            <person name="Dilmaghani A."/>
            <person name="Duret L."/>
            <person name="Fudal I."/>
            <person name="Goodwin S.B."/>
            <person name="Gout L."/>
            <person name="Glaser N."/>
            <person name="Linglin J."/>
            <person name="Kema G.H.J."/>
            <person name="Lapalu N."/>
            <person name="Lawrence C.B."/>
            <person name="May K."/>
            <person name="Meyer M."/>
            <person name="Ollivier B."/>
            <person name="Poulain J."/>
            <person name="Schoch C.L."/>
            <person name="Simon A."/>
            <person name="Spatafora J.W."/>
            <person name="Stachowiak A."/>
            <person name="Turgeon B.G."/>
            <person name="Tyler B.M."/>
            <person name="Vincent D."/>
            <person name="Weissenbach J."/>
            <person name="Amselem J."/>
            <person name="Quesneville H."/>
            <person name="Oliver R.P."/>
            <person name="Wincker P."/>
            <person name="Balesdent M.-H."/>
            <person name="Howlett B.J."/>
        </authorList>
    </citation>
    <scope>NUCLEOTIDE SEQUENCE [LARGE SCALE GENOMIC DNA]</scope>
    <source>
        <strain evidence="2">JN3 / isolate v23.1.3 / race Av1-4-5-6-7-8</strain>
    </source>
</reference>
<dbReference type="HOGENOM" id="CLU_2622464_0_0_1"/>
<sequence>MALTSLTPLIKANPIIHAHAARINLTPHYLPRRTSTAKADTVYKGMHDASCTLCECGRRGREGNQSVEMRVGLGGEIL</sequence>
<name>E4ZZW5_LEPMJ</name>
<keyword evidence="2" id="KW-1185">Reference proteome</keyword>
<evidence type="ECO:0000313" key="2">
    <source>
        <dbReference type="Proteomes" id="UP000002668"/>
    </source>
</evidence>
<dbReference type="VEuPathDB" id="FungiDB:LEMA_P099560.1"/>
<dbReference type="EMBL" id="FP929130">
    <property type="protein sequence ID" value="CBX96825.1"/>
    <property type="molecule type" value="Genomic_DNA"/>
</dbReference>